<evidence type="ECO:0000313" key="13">
    <source>
        <dbReference type="Proteomes" id="UP000325105"/>
    </source>
</evidence>
<evidence type="ECO:0000259" key="10">
    <source>
        <dbReference type="Pfam" id="PF00593"/>
    </source>
</evidence>
<dbReference type="EMBL" id="VNHX01000006">
    <property type="protein sequence ID" value="TYP96353.1"/>
    <property type="molecule type" value="Genomic_DNA"/>
</dbReference>
<dbReference type="GO" id="GO:0009279">
    <property type="term" value="C:cell outer membrane"/>
    <property type="evidence" value="ECO:0007669"/>
    <property type="project" value="UniProtKB-SubCell"/>
</dbReference>
<comment type="similarity">
    <text evidence="8 9">Belongs to the TonB-dependent receptor family.</text>
</comment>
<dbReference type="SUPFAM" id="SSF56935">
    <property type="entry name" value="Porins"/>
    <property type="match status" value="1"/>
</dbReference>
<dbReference type="OrthoDB" id="9768177at2"/>
<dbReference type="Pfam" id="PF00593">
    <property type="entry name" value="TonB_dep_Rec_b-barrel"/>
    <property type="match status" value="1"/>
</dbReference>
<keyword evidence="7 8" id="KW-0998">Cell outer membrane</keyword>
<name>A0A5S5DK65_9SPHI</name>
<dbReference type="RefSeq" id="WP_148908147.1">
    <property type="nucleotide sequence ID" value="NZ_VNHX01000006.1"/>
</dbReference>
<dbReference type="Gene3D" id="2.170.130.10">
    <property type="entry name" value="TonB-dependent receptor, plug domain"/>
    <property type="match status" value="1"/>
</dbReference>
<dbReference type="Pfam" id="PF07715">
    <property type="entry name" value="Plug"/>
    <property type="match status" value="1"/>
</dbReference>
<dbReference type="Gene3D" id="2.60.40.1120">
    <property type="entry name" value="Carboxypeptidase-like, regulatory domain"/>
    <property type="match status" value="1"/>
</dbReference>
<dbReference type="Gene3D" id="2.40.170.20">
    <property type="entry name" value="TonB-dependent receptor, beta-barrel domain"/>
    <property type="match status" value="1"/>
</dbReference>
<sequence length="983" mass="110393">MIPLRTIIYIFCLFLLSHGARGQERTQLKGRVLDAEGNPVAHVSLRIQSSDTGTSSDSDGNFNLLYRRGDTLGVSAVGYISQTISLMSQTDLTVTLLKSQDALDEVIVVGYGTQKKGEVTSAIASVKAEDFTQGTVKDAGQLIQGKVAGLRITTPNGDPNSTSQINLRGLNSINGSQNPLVIIDGIPGSLNTVAPEDIESIDVLKDGAAAAIYGTRATSGVILITTRRNNATENRTAITYNNYANIQTLFRRPDMLSAADYRRLIAEGEAYTDLGATTDWIDEVTQQPFSHNHNVALFGGNNRTNFTGSVNYRNWEGVLLKSGQERLNVRAELNHDMFDGKLKSNMQVINQSIKALQGGASDYMWRQAIIRNPTDRVFNEDGKWQERDAYMYDNPLSMIHESVNDRVFRETRLNGSLDYRPVDGLSVKMLLSRVQENDLYGSSTSFDHVNTTKNNLNGTASRTTYAATENLMELTATYNKTFGQHKVGALAGYSWQDRTSENFYAYNFDFPTDNYSYNKLESGMALQRGMAQMTSYKDKWKLAGFFARLTYSYKERYMIMASVRREGSSTFGENYKWGSFPAISLGWDMAKEEFLAENELIGQLKLRAGFGVTGTIASSSYMSQTSYNFQQGQGAYINGRWVPGFVPSRNFNPDLRWEKKYEYNVGVDFSMLNNRVYGSLDYYSRRVRDLLYQFNVPSPPYLYSSMMLNAGEMSNQGFEALINVDVIQRGDWKWKTTLTFATNKNKLINLSNEQFNVTVPFFEAGYTGEPIQMSTHRVEVGRAIGDFFVWKTVGVDENGKWLIENRAGETIPIADASPDDRQYYGNGIPDANIGWNNSFSFRNIDFSFSFRGAFGHQVLNMTRMYYENPVNKAYNALKTAYDPVYGKRLTNDLVYVSHYIEDADFLKLDNVTFGYTFKPGIVKGIDRLRIYVSGLNLLTITGYKGLDPEATSYTGDFTFAPGIEHRDRYPTTRTFTAGLNVSF</sequence>
<gene>
    <name evidence="12" type="ORF">BC792_10661</name>
</gene>
<keyword evidence="2 8" id="KW-0813">Transport</keyword>
<accession>A0A5S5DK65</accession>
<evidence type="ECO:0000256" key="4">
    <source>
        <dbReference type="ARBA" id="ARBA00022692"/>
    </source>
</evidence>
<evidence type="ECO:0000256" key="5">
    <source>
        <dbReference type="ARBA" id="ARBA00023077"/>
    </source>
</evidence>
<dbReference type="NCBIfam" id="TIGR04057">
    <property type="entry name" value="SusC_RagA_signa"/>
    <property type="match status" value="1"/>
</dbReference>
<protein>
    <submittedName>
        <fullName evidence="12">TonB-linked SusC/RagA family outer membrane protein</fullName>
    </submittedName>
</protein>
<feature type="domain" description="TonB-dependent receptor plug" evidence="11">
    <location>
        <begin position="116"/>
        <end position="221"/>
    </location>
</feature>
<dbReference type="AlphaFoldDB" id="A0A5S5DK65"/>
<evidence type="ECO:0000313" key="12">
    <source>
        <dbReference type="EMBL" id="TYP96353.1"/>
    </source>
</evidence>
<comment type="subcellular location">
    <subcellularLocation>
        <location evidence="1 8">Cell outer membrane</location>
        <topology evidence="1 8">Multi-pass membrane protein</topology>
    </subcellularLocation>
</comment>
<keyword evidence="6 8" id="KW-0472">Membrane</keyword>
<reference evidence="12 13" key="1">
    <citation type="submission" date="2019-07" db="EMBL/GenBank/DDBJ databases">
        <title>Genomic Encyclopedia of Archaeal and Bacterial Type Strains, Phase II (KMG-II): from individual species to whole genera.</title>
        <authorList>
            <person name="Goeker M."/>
        </authorList>
    </citation>
    <scope>NUCLEOTIDE SEQUENCE [LARGE SCALE GENOMIC DNA]</scope>
    <source>
        <strain evidence="12 13">DSM 18850</strain>
    </source>
</reference>
<evidence type="ECO:0000256" key="3">
    <source>
        <dbReference type="ARBA" id="ARBA00022452"/>
    </source>
</evidence>
<feature type="domain" description="TonB-dependent receptor-like beta-barrel" evidence="10">
    <location>
        <begin position="390"/>
        <end position="761"/>
    </location>
</feature>
<keyword evidence="3 8" id="KW-1134">Transmembrane beta strand</keyword>
<dbReference type="InterPro" id="IPR037066">
    <property type="entry name" value="Plug_dom_sf"/>
</dbReference>
<dbReference type="InterPro" id="IPR023996">
    <property type="entry name" value="TonB-dep_OMP_SusC/RagA"/>
</dbReference>
<dbReference type="NCBIfam" id="TIGR04056">
    <property type="entry name" value="OMP_RagA_SusC"/>
    <property type="match status" value="1"/>
</dbReference>
<dbReference type="InterPro" id="IPR036942">
    <property type="entry name" value="Beta-barrel_TonB_sf"/>
</dbReference>
<dbReference type="InterPro" id="IPR008969">
    <property type="entry name" value="CarboxyPept-like_regulatory"/>
</dbReference>
<dbReference type="InterPro" id="IPR039426">
    <property type="entry name" value="TonB-dep_rcpt-like"/>
</dbReference>
<proteinExistence type="inferred from homology"/>
<evidence type="ECO:0000259" key="11">
    <source>
        <dbReference type="Pfam" id="PF07715"/>
    </source>
</evidence>
<organism evidence="12 13">
    <name type="scientific">Sphingobacterium allocomposti</name>
    <dbReference type="NCBI Taxonomy" id="415956"/>
    <lineage>
        <taxon>Bacteria</taxon>
        <taxon>Pseudomonadati</taxon>
        <taxon>Bacteroidota</taxon>
        <taxon>Sphingobacteriia</taxon>
        <taxon>Sphingobacteriales</taxon>
        <taxon>Sphingobacteriaceae</taxon>
        <taxon>Sphingobacterium</taxon>
    </lineage>
</organism>
<comment type="caution">
    <text evidence="12">The sequence shown here is derived from an EMBL/GenBank/DDBJ whole genome shotgun (WGS) entry which is preliminary data.</text>
</comment>
<dbReference type="SUPFAM" id="SSF49464">
    <property type="entry name" value="Carboxypeptidase regulatory domain-like"/>
    <property type="match status" value="1"/>
</dbReference>
<evidence type="ECO:0000256" key="9">
    <source>
        <dbReference type="RuleBase" id="RU003357"/>
    </source>
</evidence>
<evidence type="ECO:0000256" key="7">
    <source>
        <dbReference type="ARBA" id="ARBA00023237"/>
    </source>
</evidence>
<dbReference type="InterPro" id="IPR023997">
    <property type="entry name" value="TonB-dep_OMP_SusC/RagA_CS"/>
</dbReference>
<keyword evidence="13" id="KW-1185">Reference proteome</keyword>
<dbReference type="PROSITE" id="PS52016">
    <property type="entry name" value="TONB_DEPENDENT_REC_3"/>
    <property type="match status" value="1"/>
</dbReference>
<evidence type="ECO:0000256" key="1">
    <source>
        <dbReference type="ARBA" id="ARBA00004571"/>
    </source>
</evidence>
<keyword evidence="5 9" id="KW-0798">TonB box</keyword>
<evidence type="ECO:0000256" key="6">
    <source>
        <dbReference type="ARBA" id="ARBA00023136"/>
    </source>
</evidence>
<evidence type="ECO:0000256" key="8">
    <source>
        <dbReference type="PROSITE-ProRule" id="PRU01360"/>
    </source>
</evidence>
<dbReference type="Proteomes" id="UP000325105">
    <property type="component" value="Unassembled WGS sequence"/>
</dbReference>
<dbReference type="InterPro" id="IPR000531">
    <property type="entry name" value="Beta-barrel_TonB"/>
</dbReference>
<dbReference type="Pfam" id="PF13715">
    <property type="entry name" value="CarbopepD_reg_2"/>
    <property type="match status" value="1"/>
</dbReference>
<dbReference type="InterPro" id="IPR012910">
    <property type="entry name" value="Plug_dom"/>
</dbReference>
<evidence type="ECO:0000256" key="2">
    <source>
        <dbReference type="ARBA" id="ARBA00022448"/>
    </source>
</evidence>
<keyword evidence="4 8" id="KW-0812">Transmembrane</keyword>